<proteinExistence type="predicted"/>
<dbReference type="InterPro" id="IPR047263">
    <property type="entry name" value="HNL-like_cupin"/>
</dbReference>
<dbReference type="SUPFAM" id="SSF51182">
    <property type="entry name" value="RmlC-like cupins"/>
    <property type="match status" value="1"/>
</dbReference>
<protein>
    <submittedName>
        <fullName evidence="2">Cupin domain-containing protein</fullName>
    </submittedName>
</protein>
<reference evidence="2 3" key="1">
    <citation type="submission" date="2024-09" db="EMBL/GenBank/DDBJ databases">
        <authorList>
            <person name="Sun Q."/>
            <person name="Mori K."/>
        </authorList>
    </citation>
    <scope>NUCLEOTIDE SEQUENCE [LARGE SCALE GENOMIC DNA]</scope>
    <source>
        <strain evidence="2 3">JCM 15389</strain>
    </source>
</reference>
<sequence>MEQPSKPPTSKGSAATFTGDVWIDPITRGLPLSQLNVAVVRFSPGARTAWHSHEGGQTLYVTEGQGLVQARGQQVVELKPGDVIFAPDGEEHWHGADPDHFMTHLSITEGAPHWGAHVTDDEYAGAASQERPEGSRE</sequence>
<dbReference type="PANTHER" id="PTHR43698:SF1">
    <property type="entry name" value="BLL4564 PROTEIN"/>
    <property type="match status" value="1"/>
</dbReference>
<dbReference type="PANTHER" id="PTHR43698">
    <property type="entry name" value="RIBD C-TERMINAL DOMAIN CONTAINING PROTEIN"/>
    <property type="match status" value="1"/>
</dbReference>
<dbReference type="InterPro" id="IPR014710">
    <property type="entry name" value="RmlC-like_jellyroll"/>
</dbReference>
<dbReference type="CDD" id="cd02233">
    <property type="entry name" value="cupin_HNL-like"/>
    <property type="match status" value="1"/>
</dbReference>
<dbReference type="Pfam" id="PF07883">
    <property type="entry name" value="Cupin_2"/>
    <property type="match status" value="1"/>
</dbReference>
<feature type="domain" description="Cupin type-2" evidence="1">
    <location>
        <begin position="39"/>
        <end position="97"/>
    </location>
</feature>
<dbReference type="EMBL" id="JBHLYQ010000026">
    <property type="protein sequence ID" value="MFC0081319.1"/>
    <property type="molecule type" value="Genomic_DNA"/>
</dbReference>
<accession>A0ABV6C0W7</accession>
<evidence type="ECO:0000259" key="1">
    <source>
        <dbReference type="Pfam" id="PF07883"/>
    </source>
</evidence>
<evidence type="ECO:0000313" key="2">
    <source>
        <dbReference type="EMBL" id="MFC0081319.1"/>
    </source>
</evidence>
<dbReference type="Gene3D" id="2.60.120.10">
    <property type="entry name" value="Jelly Rolls"/>
    <property type="match status" value="1"/>
</dbReference>
<name>A0ABV6C0W7_9ACTN</name>
<dbReference type="Proteomes" id="UP001589788">
    <property type="component" value="Unassembled WGS sequence"/>
</dbReference>
<gene>
    <name evidence="2" type="ORF">ACFFRE_03980</name>
</gene>
<evidence type="ECO:0000313" key="3">
    <source>
        <dbReference type="Proteomes" id="UP001589788"/>
    </source>
</evidence>
<dbReference type="InterPro" id="IPR013096">
    <property type="entry name" value="Cupin_2"/>
</dbReference>
<dbReference type="InterPro" id="IPR011051">
    <property type="entry name" value="RmlC_Cupin_sf"/>
</dbReference>
<dbReference type="RefSeq" id="WP_377788450.1">
    <property type="nucleotide sequence ID" value="NZ_JBHLYQ010000026.1"/>
</dbReference>
<keyword evidence="3" id="KW-1185">Reference proteome</keyword>
<organism evidence="2 3">
    <name type="scientific">Aciditerrimonas ferrireducens</name>
    <dbReference type="NCBI Taxonomy" id="667306"/>
    <lineage>
        <taxon>Bacteria</taxon>
        <taxon>Bacillati</taxon>
        <taxon>Actinomycetota</taxon>
        <taxon>Acidimicrobiia</taxon>
        <taxon>Acidimicrobiales</taxon>
        <taxon>Acidimicrobiaceae</taxon>
        <taxon>Aciditerrimonas</taxon>
    </lineage>
</organism>
<comment type="caution">
    <text evidence="2">The sequence shown here is derived from an EMBL/GenBank/DDBJ whole genome shotgun (WGS) entry which is preliminary data.</text>
</comment>